<dbReference type="InterPro" id="IPR003594">
    <property type="entry name" value="HATPase_dom"/>
</dbReference>
<keyword evidence="5" id="KW-0067">ATP-binding</keyword>
<sequence>RLATIGQLAAGVAHEINEPLGNILGFGQLARKNPDLPDETAQDLDKIVIASLHAREVIKKLMMFARQAPPSKSQVNLNDLVEEGLSFFGERCAKAGIKLVRRLAPGLPEVTADPAQLNQVLVNLVVNALQAMTEGGSLAVETRASLDQAVLIVADTGAGMSREVQEKVFLPFFTTKDVNQGTGLGLAVVHGIVTAHGGTVRVESEEGRGTRFEIRLPVAGDPGERD</sequence>
<dbReference type="SMART" id="SM00387">
    <property type="entry name" value="HATPase_c"/>
    <property type="match status" value="1"/>
</dbReference>
<dbReference type="GO" id="GO:0005524">
    <property type="term" value="F:ATP binding"/>
    <property type="evidence" value="ECO:0007669"/>
    <property type="project" value="UniProtKB-KW"/>
</dbReference>
<keyword evidence="2" id="KW-0808">Transferase</keyword>
<keyword evidence="1" id="KW-0597">Phosphoprotein</keyword>
<proteinExistence type="predicted"/>
<reference evidence="8" key="1">
    <citation type="journal article" date="2014" name="Front. Microbiol.">
        <title>High frequency of phylogenetically diverse reductive dehalogenase-homologous genes in deep subseafloor sedimentary metagenomes.</title>
        <authorList>
            <person name="Kawai M."/>
            <person name="Futagami T."/>
            <person name="Toyoda A."/>
            <person name="Takaki Y."/>
            <person name="Nishi S."/>
            <person name="Hori S."/>
            <person name="Arai W."/>
            <person name="Tsubouchi T."/>
            <person name="Morono Y."/>
            <person name="Uchiyama I."/>
            <person name="Ito T."/>
            <person name="Fujiyama A."/>
            <person name="Inagaki F."/>
            <person name="Takami H."/>
        </authorList>
    </citation>
    <scope>NUCLEOTIDE SEQUENCE</scope>
    <source>
        <strain evidence="8">Expedition CK06-06</strain>
    </source>
</reference>
<dbReference type="InterPro" id="IPR036890">
    <property type="entry name" value="HATPase_C_sf"/>
</dbReference>
<dbReference type="InterPro" id="IPR036097">
    <property type="entry name" value="HisK_dim/P_sf"/>
</dbReference>
<protein>
    <recommendedName>
        <fullName evidence="7">Histidine kinase domain-containing protein</fullName>
    </recommendedName>
</protein>
<evidence type="ECO:0000256" key="3">
    <source>
        <dbReference type="ARBA" id="ARBA00022741"/>
    </source>
</evidence>
<dbReference type="EMBL" id="BARS01010290">
    <property type="protein sequence ID" value="GAF91897.1"/>
    <property type="molecule type" value="Genomic_DNA"/>
</dbReference>
<dbReference type="SUPFAM" id="SSF55874">
    <property type="entry name" value="ATPase domain of HSP90 chaperone/DNA topoisomerase II/histidine kinase"/>
    <property type="match status" value="1"/>
</dbReference>
<organism evidence="8">
    <name type="scientific">marine sediment metagenome</name>
    <dbReference type="NCBI Taxonomy" id="412755"/>
    <lineage>
        <taxon>unclassified sequences</taxon>
        <taxon>metagenomes</taxon>
        <taxon>ecological metagenomes</taxon>
    </lineage>
</organism>
<dbReference type="PRINTS" id="PR00344">
    <property type="entry name" value="BCTRLSENSOR"/>
</dbReference>
<dbReference type="InterPro" id="IPR005467">
    <property type="entry name" value="His_kinase_dom"/>
</dbReference>
<keyword evidence="4" id="KW-0418">Kinase</keyword>
<dbReference type="Pfam" id="PF00512">
    <property type="entry name" value="HisKA"/>
    <property type="match status" value="1"/>
</dbReference>
<evidence type="ECO:0000256" key="4">
    <source>
        <dbReference type="ARBA" id="ARBA00022777"/>
    </source>
</evidence>
<feature type="domain" description="Histidine kinase" evidence="7">
    <location>
        <begin position="11"/>
        <end position="220"/>
    </location>
</feature>
<dbReference type="GO" id="GO:0000155">
    <property type="term" value="F:phosphorelay sensor kinase activity"/>
    <property type="evidence" value="ECO:0007669"/>
    <property type="project" value="InterPro"/>
</dbReference>
<dbReference type="Gene3D" id="1.10.287.130">
    <property type="match status" value="1"/>
</dbReference>
<evidence type="ECO:0000256" key="1">
    <source>
        <dbReference type="ARBA" id="ARBA00022553"/>
    </source>
</evidence>
<dbReference type="SMART" id="SM00388">
    <property type="entry name" value="HisKA"/>
    <property type="match status" value="1"/>
</dbReference>
<name>X0TUQ8_9ZZZZ</name>
<dbReference type="PANTHER" id="PTHR43065">
    <property type="entry name" value="SENSOR HISTIDINE KINASE"/>
    <property type="match status" value="1"/>
</dbReference>
<dbReference type="Gene3D" id="3.30.565.10">
    <property type="entry name" value="Histidine kinase-like ATPase, C-terminal domain"/>
    <property type="match status" value="1"/>
</dbReference>
<keyword evidence="3" id="KW-0547">Nucleotide-binding</keyword>
<dbReference type="InterPro" id="IPR003661">
    <property type="entry name" value="HisK_dim/P_dom"/>
</dbReference>
<dbReference type="PANTHER" id="PTHR43065:SF10">
    <property type="entry name" value="PEROXIDE STRESS-ACTIVATED HISTIDINE KINASE MAK3"/>
    <property type="match status" value="1"/>
</dbReference>
<dbReference type="CDD" id="cd00082">
    <property type="entry name" value="HisKA"/>
    <property type="match status" value="1"/>
</dbReference>
<feature type="non-terminal residue" evidence="8">
    <location>
        <position position="1"/>
    </location>
</feature>
<evidence type="ECO:0000256" key="2">
    <source>
        <dbReference type="ARBA" id="ARBA00022679"/>
    </source>
</evidence>
<dbReference type="InterPro" id="IPR004358">
    <property type="entry name" value="Sig_transdc_His_kin-like_C"/>
</dbReference>
<evidence type="ECO:0000256" key="5">
    <source>
        <dbReference type="ARBA" id="ARBA00022840"/>
    </source>
</evidence>
<dbReference type="PROSITE" id="PS50109">
    <property type="entry name" value="HIS_KIN"/>
    <property type="match status" value="1"/>
</dbReference>
<dbReference type="Pfam" id="PF02518">
    <property type="entry name" value="HATPase_c"/>
    <property type="match status" value="1"/>
</dbReference>
<dbReference type="SUPFAM" id="SSF47384">
    <property type="entry name" value="Homodimeric domain of signal transducing histidine kinase"/>
    <property type="match status" value="1"/>
</dbReference>
<gene>
    <name evidence="8" type="ORF">S01H1_19115</name>
</gene>
<evidence type="ECO:0000313" key="8">
    <source>
        <dbReference type="EMBL" id="GAF91897.1"/>
    </source>
</evidence>
<dbReference type="AlphaFoldDB" id="X0TUQ8"/>
<evidence type="ECO:0000256" key="6">
    <source>
        <dbReference type="ARBA" id="ARBA00023012"/>
    </source>
</evidence>
<accession>X0TUQ8</accession>
<evidence type="ECO:0000259" key="7">
    <source>
        <dbReference type="PROSITE" id="PS50109"/>
    </source>
</evidence>
<keyword evidence="6" id="KW-0902">Two-component regulatory system</keyword>
<comment type="caution">
    <text evidence="8">The sequence shown here is derived from an EMBL/GenBank/DDBJ whole genome shotgun (WGS) entry which is preliminary data.</text>
</comment>